<comment type="caution">
    <text evidence="2">The sequence shown here is derived from an EMBL/GenBank/DDBJ whole genome shotgun (WGS) entry which is preliminary data.</text>
</comment>
<protein>
    <recommendedName>
        <fullName evidence="1">N-acetyltransferase domain-containing protein</fullName>
    </recommendedName>
</protein>
<keyword evidence="3" id="KW-1185">Reference proteome</keyword>
<sequence length="330" mass="35447">MAASGDRNIFAGMAGGFEVSKVGGIRIRPLRPDDDMVLAQSCYNSFAVFNNSVNIPPHWDFSSVEVAGSILKQIATVPGMYGVVAEEESSGDLMGGGYMTSGDAYGIGPVWADNAHNGKGVGKAVMIALIAKAKSENAKSIRLNQIAANVVSFSLYASLGFLPVECWQELEGCVTEEQSLSASRSVGLQPHPGVHVRKMEEADVKVCNELHGKANDFGRAEEIKMAIPAGNSWVLVRNKEIIAYTLGFDFSGHTVAQTEEALVSLFTGVSLQHPASSLLPTLHLPGKLYPRLLHWALAAKLKLIRSCWLMVIGSYKSPLHDMVYCPGVNV</sequence>
<dbReference type="Gene3D" id="3.40.630.30">
    <property type="match status" value="1"/>
</dbReference>
<evidence type="ECO:0000259" key="1">
    <source>
        <dbReference type="PROSITE" id="PS51186"/>
    </source>
</evidence>
<dbReference type="InterPro" id="IPR000182">
    <property type="entry name" value="GNAT_dom"/>
</dbReference>
<evidence type="ECO:0000313" key="3">
    <source>
        <dbReference type="Proteomes" id="UP000822688"/>
    </source>
</evidence>
<dbReference type="PROSITE" id="PS51186">
    <property type="entry name" value="GNAT"/>
    <property type="match status" value="1"/>
</dbReference>
<dbReference type="Pfam" id="PF00583">
    <property type="entry name" value="Acetyltransf_1"/>
    <property type="match status" value="1"/>
</dbReference>
<gene>
    <name evidence="2" type="ORF">KC19_2G108000</name>
</gene>
<feature type="domain" description="N-acetyltransferase" evidence="1">
    <location>
        <begin position="25"/>
        <end position="181"/>
    </location>
</feature>
<organism evidence="2 3">
    <name type="scientific">Ceratodon purpureus</name>
    <name type="common">Fire moss</name>
    <name type="synonym">Dicranum purpureum</name>
    <dbReference type="NCBI Taxonomy" id="3225"/>
    <lineage>
        <taxon>Eukaryota</taxon>
        <taxon>Viridiplantae</taxon>
        <taxon>Streptophyta</taxon>
        <taxon>Embryophyta</taxon>
        <taxon>Bryophyta</taxon>
        <taxon>Bryophytina</taxon>
        <taxon>Bryopsida</taxon>
        <taxon>Dicranidae</taxon>
        <taxon>Pseudoditrichales</taxon>
        <taxon>Ditrichaceae</taxon>
        <taxon>Ceratodon</taxon>
    </lineage>
</organism>
<dbReference type="CDD" id="cd04301">
    <property type="entry name" value="NAT_SF"/>
    <property type="match status" value="1"/>
</dbReference>
<name>A0A8T0IU59_CERPU</name>
<dbReference type="EMBL" id="CM026422">
    <property type="protein sequence ID" value="KAG0586677.1"/>
    <property type="molecule type" value="Genomic_DNA"/>
</dbReference>
<accession>A0A8T0IU59</accession>
<dbReference type="AlphaFoldDB" id="A0A8T0IU59"/>
<evidence type="ECO:0000313" key="2">
    <source>
        <dbReference type="EMBL" id="KAG0586677.1"/>
    </source>
</evidence>
<dbReference type="InterPro" id="IPR016181">
    <property type="entry name" value="Acyl_CoA_acyltransferase"/>
</dbReference>
<dbReference type="SUPFAM" id="SSF55729">
    <property type="entry name" value="Acyl-CoA N-acyltransferases (Nat)"/>
    <property type="match status" value="1"/>
</dbReference>
<reference evidence="2" key="1">
    <citation type="submission" date="2020-06" db="EMBL/GenBank/DDBJ databases">
        <title>WGS assembly of Ceratodon purpureus strain R40.</title>
        <authorList>
            <person name="Carey S.B."/>
            <person name="Jenkins J."/>
            <person name="Shu S."/>
            <person name="Lovell J.T."/>
            <person name="Sreedasyam A."/>
            <person name="Maumus F."/>
            <person name="Tiley G.P."/>
            <person name="Fernandez-Pozo N."/>
            <person name="Barry K."/>
            <person name="Chen C."/>
            <person name="Wang M."/>
            <person name="Lipzen A."/>
            <person name="Daum C."/>
            <person name="Saski C.A."/>
            <person name="Payton A.C."/>
            <person name="Mcbreen J.C."/>
            <person name="Conrad R.E."/>
            <person name="Kollar L.M."/>
            <person name="Olsson S."/>
            <person name="Huttunen S."/>
            <person name="Landis J.B."/>
            <person name="Wickett N.J."/>
            <person name="Johnson M.G."/>
            <person name="Rensing S.A."/>
            <person name="Grimwood J."/>
            <person name="Schmutz J."/>
            <person name="Mcdaniel S.F."/>
        </authorList>
    </citation>
    <scope>NUCLEOTIDE SEQUENCE</scope>
    <source>
        <strain evidence="2">R40</strain>
    </source>
</reference>
<proteinExistence type="predicted"/>
<dbReference type="GO" id="GO:0016747">
    <property type="term" value="F:acyltransferase activity, transferring groups other than amino-acyl groups"/>
    <property type="evidence" value="ECO:0007669"/>
    <property type="project" value="InterPro"/>
</dbReference>
<dbReference type="Proteomes" id="UP000822688">
    <property type="component" value="Chromosome 2"/>
</dbReference>